<keyword evidence="3" id="KW-1185">Reference proteome</keyword>
<sequence length="169" mass="17433">MTFRTRRLLLSGAIGVLAAAVGIPLAVASESTAGANAAGNPPVAVEDYNYPGADGILAGQGIKLKKGDGRILLAECDTAPGQIKVYTVKDDAVGRKPNYCFRATAKSGYLTLELPRVFALETEDHPISADLTANGDTTTVDVPKDGFESVGEGTVGGARSVLVEIRVTG</sequence>
<gene>
    <name evidence="2" type="ORF">SAMN05444921_106212</name>
</gene>
<dbReference type="Proteomes" id="UP000199063">
    <property type="component" value="Unassembled WGS sequence"/>
</dbReference>
<feature type="chain" id="PRO_5011507053" description="Secreted protein" evidence="1">
    <location>
        <begin position="29"/>
        <end position="169"/>
    </location>
</feature>
<dbReference type="GeneID" id="40829657"/>
<accession>A0A1G9S6G4</accession>
<organism evidence="2 3">
    <name type="scientific">Streptomyces wuyuanensis</name>
    <dbReference type="NCBI Taxonomy" id="1196353"/>
    <lineage>
        <taxon>Bacteria</taxon>
        <taxon>Bacillati</taxon>
        <taxon>Actinomycetota</taxon>
        <taxon>Actinomycetes</taxon>
        <taxon>Kitasatosporales</taxon>
        <taxon>Streptomycetaceae</taxon>
        <taxon>Streptomyces</taxon>
    </lineage>
</organism>
<evidence type="ECO:0008006" key="4">
    <source>
        <dbReference type="Google" id="ProtNLM"/>
    </source>
</evidence>
<evidence type="ECO:0000256" key="1">
    <source>
        <dbReference type="SAM" id="SignalP"/>
    </source>
</evidence>
<dbReference type="PROSITE" id="PS51318">
    <property type="entry name" value="TAT"/>
    <property type="match status" value="1"/>
</dbReference>
<protein>
    <recommendedName>
        <fullName evidence="4">Secreted protein</fullName>
    </recommendedName>
</protein>
<proteinExistence type="predicted"/>
<dbReference type="STRING" id="1196353.SAMN05444921_106212"/>
<dbReference type="AlphaFoldDB" id="A0A1G9S6G4"/>
<dbReference type="InterPro" id="IPR006311">
    <property type="entry name" value="TAT_signal"/>
</dbReference>
<evidence type="ECO:0000313" key="3">
    <source>
        <dbReference type="Proteomes" id="UP000199063"/>
    </source>
</evidence>
<dbReference type="OrthoDB" id="3373619at2"/>
<reference evidence="3" key="1">
    <citation type="submission" date="2016-10" db="EMBL/GenBank/DDBJ databases">
        <authorList>
            <person name="Varghese N."/>
            <person name="Submissions S."/>
        </authorList>
    </citation>
    <scope>NUCLEOTIDE SEQUENCE [LARGE SCALE GENOMIC DNA]</scope>
    <source>
        <strain evidence="3">CGMCC 4.7042</strain>
    </source>
</reference>
<keyword evidence="1" id="KW-0732">Signal</keyword>
<name>A0A1G9S6G4_9ACTN</name>
<dbReference type="EMBL" id="FNHI01000006">
    <property type="protein sequence ID" value="SDM31108.1"/>
    <property type="molecule type" value="Genomic_DNA"/>
</dbReference>
<evidence type="ECO:0000313" key="2">
    <source>
        <dbReference type="EMBL" id="SDM31108.1"/>
    </source>
</evidence>
<dbReference type="RefSeq" id="WP_093653842.1">
    <property type="nucleotide sequence ID" value="NZ_FNHI01000006.1"/>
</dbReference>
<feature type="signal peptide" evidence="1">
    <location>
        <begin position="1"/>
        <end position="28"/>
    </location>
</feature>